<comment type="caution">
    <text evidence="2">The sequence shown here is derived from an EMBL/GenBank/DDBJ whole genome shotgun (WGS) entry which is preliminary data.</text>
</comment>
<protein>
    <submittedName>
        <fullName evidence="2">Uncharacterized protein</fullName>
    </submittedName>
</protein>
<dbReference type="AlphaFoldDB" id="A0A8T0X6N1"/>
<evidence type="ECO:0000256" key="1">
    <source>
        <dbReference type="SAM" id="MobiDB-lite"/>
    </source>
</evidence>
<feature type="region of interest" description="Disordered" evidence="1">
    <location>
        <begin position="1"/>
        <end position="105"/>
    </location>
</feature>
<feature type="compositionally biased region" description="Gly residues" evidence="1">
    <location>
        <begin position="54"/>
        <end position="69"/>
    </location>
</feature>
<feature type="compositionally biased region" description="Basic residues" evidence="1">
    <location>
        <begin position="70"/>
        <end position="98"/>
    </location>
</feature>
<evidence type="ECO:0000313" key="2">
    <source>
        <dbReference type="EMBL" id="KAG2655760.1"/>
    </source>
</evidence>
<dbReference type="Proteomes" id="UP000823388">
    <property type="component" value="Chromosome 1K"/>
</dbReference>
<proteinExistence type="predicted"/>
<gene>
    <name evidence="2" type="ORF">PVAP13_1KG359377</name>
</gene>
<organism evidence="2 3">
    <name type="scientific">Panicum virgatum</name>
    <name type="common">Blackwell switchgrass</name>
    <dbReference type="NCBI Taxonomy" id="38727"/>
    <lineage>
        <taxon>Eukaryota</taxon>
        <taxon>Viridiplantae</taxon>
        <taxon>Streptophyta</taxon>
        <taxon>Embryophyta</taxon>
        <taxon>Tracheophyta</taxon>
        <taxon>Spermatophyta</taxon>
        <taxon>Magnoliopsida</taxon>
        <taxon>Liliopsida</taxon>
        <taxon>Poales</taxon>
        <taxon>Poaceae</taxon>
        <taxon>PACMAD clade</taxon>
        <taxon>Panicoideae</taxon>
        <taxon>Panicodae</taxon>
        <taxon>Paniceae</taxon>
        <taxon>Panicinae</taxon>
        <taxon>Panicum</taxon>
        <taxon>Panicum sect. Hiantes</taxon>
    </lineage>
</organism>
<reference evidence="2" key="1">
    <citation type="submission" date="2020-05" db="EMBL/GenBank/DDBJ databases">
        <title>WGS assembly of Panicum virgatum.</title>
        <authorList>
            <person name="Lovell J.T."/>
            <person name="Jenkins J."/>
            <person name="Shu S."/>
            <person name="Juenger T.E."/>
            <person name="Schmutz J."/>
        </authorList>
    </citation>
    <scope>NUCLEOTIDE SEQUENCE</scope>
    <source>
        <strain evidence="2">AP13</strain>
    </source>
</reference>
<keyword evidence="3" id="KW-1185">Reference proteome</keyword>
<name>A0A8T0X6N1_PANVG</name>
<evidence type="ECO:0000313" key="3">
    <source>
        <dbReference type="Proteomes" id="UP000823388"/>
    </source>
</evidence>
<sequence>MVARRPPPRVGAKPQGPGPCGPVGHPADAPGALHLRVLRSDCLGRLPPDDRRGGGSGRGRRAGGGTRGGGRGRSRSRRGWRAAWRRRPTGPPRSRRWHGTLPWRRGGCVEGRLARSPWRGPSSPGSLAQYTAVVEKLLALKPKRLDFARLPACHLPS</sequence>
<dbReference type="EMBL" id="CM029037">
    <property type="protein sequence ID" value="KAG2655760.1"/>
    <property type="molecule type" value="Genomic_DNA"/>
</dbReference>
<accession>A0A8T0X6N1</accession>